<comment type="caution">
    <text evidence="11">The sequence shown here is derived from an EMBL/GenBank/DDBJ whole genome shotgun (WGS) entry which is preliminary data.</text>
</comment>
<feature type="active site" description="Proton acceptor" evidence="9">
    <location>
        <position position="49"/>
    </location>
</feature>
<dbReference type="AlphaFoldDB" id="A0A4Q8CYM0"/>
<organism evidence="11 12">
    <name type="scientific">Spiribacter vilamensis</name>
    <dbReference type="NCBI Taxonomy" id="531306"/>
    <lineage>
        <taxon>Bacteria</taxon>
        <taxon>Pseudomonadati</taxon>
        <taxon>Pseudomonadota</taxon>
        <taxon>Gammaproteobacteria</taxon>
        <taxon>Chromatiales</taxon>
        <taxon>Ectothiorhodospiraceae</taxon>
        <taxon>Spiribacter</taxon>
    </lineage>
</organism>
<comment type="subunit">
    <text evidence="3 9">Tetramer of two alpha and two beta chains.</text>
</comment>
<dbReference type="CDD" id="cd04724">
    <property type="entry name" value="Tryptophan_synthase_alpha"/>
    <property type="match status" value="1"/>
</dbReference>
<proteinExistence type="inferred from homology"/>
<keyword evidence="12" id="KW-1185">Reference proteome</keyword>
<evidence type="ECO:0000256" key="6">
    <source>
        <dbReference type="ARBA" id="ARBA00023141"/>
    </source>
</evidence>
<comment type="catalytic activity">
    <reaction evidence="8 9">
        <text>(1S,2R)-1-C-(indol-3-yl)glycerol 3-phosphate + L-serine = D-glyceraldehyde 3-phosphate + L-tryptophan + H2O</text>
        <dbReference type="Rhea" id="RHEA:10532"/>
        <dbReference type="ChEBI" id="CHEBI:15377"/>
        <dbReference type="ChEBI" id="CHEBI:33384"/>
        <dbReference type="ChEBI" id="CHEBI:57912"/>
        <dbReference type="ChEBI" id="CHEBI:58866"/>
        <dbReference type="ChEBI" id="CHEBI:59776"/>
        <dbReference type="EC" id="4.2.1.20"/>
    </reaction>
</comment>
<evidence type="ECO:0000256" key="9">
    <source>
        <dbReference type="HAMAP-Rule" id="MF_00131"/>
    </source>
</evidence>
<comment type="function">
    <text evidence="1 9">The alpha subunit is responsible for the aldol cleavage of indoleglycerol phosphate to indole and glyceraldehyde 3-phosphate.</text>
</comment>
<evidence type="ECO:0000256" key="10">
    <source>
        <dbReference type="RuleBase" id="RU003662"/>
    </source>
</evidence>
<dbReference type="EC" id="4.2.1.20" evidence="9"/>
<evidence type="ECO:0000256" key="3">
    <source>
        <dbReference type="ARBA" id="ARBA00011270"/>
    </source>
</evidence>
<dbReference type="InterPro" id="IPR018204">
    <property type="entry name" value="Trp_synthase_alpha_AS"/>
</dbReference>
<dbReference type="Proteomes" id="UP000292298">
    <property type="component" value="Unassembled WGS sequence"/>
</dbReference>
<dbReference type="UniPathway" id="UPA00035">
    <property type="reaction ID" value="UER00044"/>
</dbReference>
<keyword evidence="4 9" id="KW-0028">Amino-acid biosynthesis</keyword>
<comment type="similarity">
    <text evidence="9 10">Belongs to the TrpA family.</text>
</comment>
<evidence type="ECO:0000256" key="1">
    <source>
        <dbReference type="ARBA" id="ARBA00003365"/>
    </source>
</evidence>
<dbReference type="GO" id="GO:0005829">
    <property type="term" value="C:cytosol"/>
    <property type="evidence" value="ECO:0007669"/>
    <property type="project" value="TreeGrafter"/>
</dbReference>
<dbReference type="PANTHER" id="PTHR43406">
    <property type="entry name" value="TRYPTOPHAN SYNTHASE, ALPHA CHAIN"/>
    <property type="match status" value="1"/>
</dbReference>
<accession>A0A4Q8CYM0</accession>
<dbReference type="SUPFAM" id="SSF51366">
    <property type="entry name" value="Ribulose-phoshate binding barrel"/>
    <property type="match status" value="1"/>
</dbReference>
<reference evidence="11 12" key="1">
    <citation type="submission" date="2019-02" db="EMBL/GenBank/DDBJ databases">
        <title>Genomic Encyclopedia of Type Strains, Phase IV (KMG-IV): sequencing the most valuable type-strain genomes for metagenomic binning, comparative biology and taxonomic classification.</title>
        <authorList>
            <person name="Goeker M."/>
        </authorList>
    </citation>
    <scope>NUCLEOTIDE SEQUENCE [LARGE SCALE GENOMIC DNA]</scope>
    <source>
        <strain evidence="11 12">DSM 21056</strain>
    </source>
</reference>
<sequence>MSRIAHRFAQRRAEQRKALVTYVTGGDPHPEATVPIMHRLVGAGADIIEVGMPFSDPMADGPVIQSACDRALENGTGLAGVLEMVRAFRRTDNDTPVVLMGYLNPIEQIGYQSFARDAAAAGVDGVLTVDLPPEEGSEFVAALTAHDLDPIWLIAPTTRMERVNAICDQARGFVYYVSLKGVTGAGTLDIDDVGSHVDTIREATQTPVGVGFGVRSGDDAARLGQVADAVVVGTAIVSRIAENVGDDAAIGDAVHAITQELRQGLDSPLVESAP</sequence>
<evidence type="ECO:0000256" key="8">
    <source>
        <dbReference type="ARBA" id="ARBA00049047"/>
    </source>
</evidence>
<keyword evidence="5 9" id="KW-0822">Tryptophan biosynthesis</keyword>
<evidence type="ECO:0000256" key="5">
    <source>
        <dbReference type="ARBA" id="ARBA00022822"/>
    </source>
</evidence>
<dbReference type="EMBL" id="SHLI01000001">
    <property type="protein sequence ID" value="RZU97987.1"/>
    <property type="molecule type" value="Genomic_DNA"/>
</dbReference>
<dbReference type="OrthoDB" id="9804578at2"/>
<dbReference type="InterPro" id="IPR002028">
    <property type="entry name" value="Trp_synthase_suA"/>
</dbReference>
<dbReference type="Pfam" id="PF00290">
    <property type="entry name" value="Trp_syntA"/>
    <property type="match status" value="1"/>
</dbReference>
<dbReference type="PANTHER" id="PTHR43406:SF1">
    <property type="entry name" value="TRYPTOPHAN SYNTHASE ALPHA CHAIN, CHLOROPLASTIC"/>
    <property type="match status" value="1"/>
</dbReference>
<dbReference type="RefSeq" id="WP_130502340.1">
    <property type="nucleotide sequence ID" value="NZ_SHLI01000001.1"/>
</dbReference>
<protein>
    <recommendedName>
        <fullName evidence="9">Tryptophan synthase alpha chain</fullName>
        <ecNumber evidence="9">4.2.1.20</ecNumber>
    </recommendedName>
</protein>
<name>A0A4Q8CYM0_9GAMM</name>
<dbReference type="Gene3D" id="3.20.20.70">
    <property type="entry name" value="Aldolase class I"/>
    <property type="match status" value="1"/>
</dbReference>
<keyword evidence="7 9" id="KW-0456">Lyase</keyword>
<dbReference type="GO" id="GO:0004834">
    <property type="term" value="F:tryptophan synthase activity"/>
    <property type="evidence" value="ECO:0007669"/>
    <property type="project" value="UniProtKB-UniRule"/>
</dbReference>
<feature type="active site" description="Proton acceptor" evidence="9">
    <location>
        <position position="60"/>
    </location>
</feature>
<dbReference type="NCBIfam" id="TIGR00262">
    <property type="entry name" value="trpA"/>
    <property type="match status" value="1"/>
</dbReference>
<dbReference type="InterPro" id="IPR011060">
    <property type="entry name" value="RibuloseP-bd_barrel"/>
</dbReference>
<evidence type="ECO:0000256" key="4">
    <source>
        <dbReference type="ARBA" id="ARBA00022605"/>
    </source>
</evidence>
<evidence type="ECO:0000256" key="7">
    <source>
        <dbReference type="ARBA" id="ARBA00023239"/>
    </source>
</evidence>
<dbReference type="InterPro" id="IPR013785">
    <property type="entry name" value="Aldolase_TIM"/>
</dbReference>
<gene>
    <name evidence="9" type="primary">trpA</name>
    <name evidence="11" type="ORF">EV698_0223</name>
</gene>
<dbReference type="FunFam" id="3.20.20.70:FF:000037">
    <property type="entry name" value="Tryptophan synthase alpha chain"/>
    <property type="match status" value="1"/>
</dbReference>
<evidence type="ECO:0000313" key="12">
    <source>
        <dbReference type="Proteomes" id="UP000292298"/>
    </source>
</evidence>
<keyword evidence="6 9" id="KW-0057">Aromatic amino acid biosynthesis</keyword>
<comment type="pathway">
    <text evidence="2 9">Amino-acid biosynthesis; L-tryptophan biosynthesis; L-tryptophan from chorismate: step 5/5.</text>
</comment>
<dbReference type="PROSITE" id="PS00167">
    <property type="entry name" value="TRP_SYNTHASE_ALPHA"/>
    <property type="match status" value="1"/>
</dbReference>
<evidence type="ECO:0000256" key="2">
    <source>
        <dbReference type="ARBA" id="ARBA00004733"/>
    </source>
</evidence>
<evidence type="ECO:0000313" key="11">
    <source>
        <dbReference type="EMBL" id="RZU97987.1"/>
    </source>
</evidence>
<dbReference type="HAMAP" id="MF_00131">
    <property type="entry name" value="Trp_synth_alpha"/>
    <property type="match status" value="1"/>
</dbReference>